<feature type="coiled-coil region" evidence="1">
    <location>
        <begin position="583"/>
        <end position="677"/>
    </location>
</feature>
<evidence type="ECO:0000313" key="3">
    <source>
        <dbReference type="EMBL" id="KTF29217.1"/>
    </source>
</evidence>
<evidence type="ECO:0008006" key="5">
    <source>
        <dbReference type="Google" id="ProtNLM"/>
    </source>
</evidence>
<evidence type="ECO:0000313" key="4">
    <source>
        <dbReference type="Proteomes" id="UP000054301"/>
    </source>
</evidence>
<proteinExistence type="predicted"/>
<feature type="transmembrane region" description="Helical" evidence="2">
    <location>
        <begin position="33"/>
        <end position="53"/>
    </location>
</feature>
<evidence type="ECO:0000256" key="2">
    <source>
        <dbReference type="SAM" id="Phobius"/>
    </source>
</evidence>
<dbReference type="AlphaFoldDB" id="A0AA40U5S8"/>
<reference evidence="3 4" key="1">
    <citation type="submission" date="2015-06" db="EMBL/GenBank/DDBJ databases">
        <title>More than comparative genomics: Whole genome sequencing reveals elusive C. pecorum plasmid and re-evaluates genetic differences and phylogenetic relationships between C. pecorum from pig, cattle, sheep and koala hosts.</title>
        <authorList>
            <person name="Jelocnik M."/>
            <person name="Bachmann N.L."/>
            <person name="Kaltenboeck B."/>
            <person name="Waugh C."/>
            <person name="Woolford L."/>
            <person name="Speight N."/>
            <person name="Gillett A."/>
            <person name="Higgins D."/>
            <person name="Flanagan C."/>
            <person name="Myers G."/>
            <person name="Timms P."/>
            <person name="Polkinghorne A."/>
        </authorList>
    </citation>
    <scope>NUCLEOTIDE SEQUENCE [LARGE SCALE GENOMIC DNA]</scope>
    <source>
        <strain evidence="3 4">L1</strain>
    </source>
</reference>
<comment type="caution">
    <text evidence="3">The sequence shown here is derived from an EMBL/GenBank/DDBJ whole genome shotgun (WGS) entry which is preliminary data.</text>
</comment>
<name>A0AA40U5S8_9CHLA</name>
<dbReference type="EMBL" id="LFRH01000001">
    <property type="protein sequence ID" value="KTF29217.1"/>
    <property type="molecule type" value="Genomic_DNA"/>
</dbReference>
<gene>
    <name evidence="3" type="ORF">cpL1_0428</name>
</gene>
<organism evidence="3 4">
    <name type="scientific">Chlamydia pecorum</name>
    <dbReference type="NCBI Taxonomy" id="85991"/>
    <lineage>
        <taxon>Bacteria</taxon>
        <taxon>Pseudomonadati</taxon>
        <taxon>Chlamydiota</taxon>
        <taxon>Chlamydiia</taxon>
        <taxon>Chlamydiales</taxon>
        <taxon>Chlamydiaceae</taxon>
        <taxon>Chlamydia/Chlamydophila group</taxon>
        <taxon>Chlamydia</taxon>
    </lineage>
</organism>
<accession>A0AA40U5S8</accession>
<keyword evidence="2" id="KW-0472">Membrane</keyword>
<dbReference type="Proteomes" id="UP000054301">
    <property type="component" value="Unassembled WGS sequence"/>
</dbReference>
<feature type="transmembrane region" description="Helical" evidence="2">
    <location>
        <begin position="59"/>
        <end position="81"/>
    </location>
</feature>
<sequence>MASSFEIFSPLTPLERGEVTQASCTCARNMIKIAMVCLSALFIVGGVLALSGVMNLSYAFVLGVILVGVALFLLSGVLCFFECCRVPRVAVAEDPLIEELQEQLRMLLEKTRIKALQELGFDREVDIENFIREKELQLGKFDRELRCRELGLYRKLTESTGRGEILFKLVEFREMQSRVAEELERLYRVYEGPIFAEGADKEEEIAKLQQSRDLYLQELRSCKERRKELSGELCEIHRRYGISSKQLQRIHQELKGAEGFCEETRRQVDTLIREQGILLQKVERINDELLGIDRNEEKTRKSLREIHKRLRDLEEESLEKWVLYREYKEKYTSLLEKVAKLKIKKAEQKQKVRVIEGVMEENKKALEAAIIRKGTLEKLLYSKMNNLRKKLEDQSIEKGGLKDALQEFQQQVLGLQKELEKNKEFQEEAVKIKENYENACMQKSSLEKELAELKCDFLSLQQKNQALEKEIQALQEKLSEVSSSQSATIEQLTEELNSTTFALQALQTVFNHTEADLAASLENAQHLEQQIVLLKKELLSLDGELESTSQVATDAEALLLQYEQVLESHFPQIEENHSLLLEIERLEKENLAFSNVNEDLQKKLSSMKKALEQKEKERLLAQKELTALQEKYKKACDGWKIEKEKLEKNREGYEKESQRLREEVRNLEKLLRESQETAASSHSEALLCAGEHIVRYSPYIKRECKAEILSGDSMKILAYASPRFFGALGCQVSCGFLLPGVCIEEEAEKETSQQQKEEKLNFLYMRTFLLSLLGAMSLDEVVSLSQKVEEEIKKHPSGFDCREIFEGFYKDYARFAKAVLCATRWLQNAHPGVPCTNKDKYYPTLLSCMRRFHFHEGGCFHQLKEEEVEFLKTVSCFSGAVPLALGGVGSVDGSSRPLGCLDYTHCGNLDWEALVEMVQALTLERSFTTFSHPVHAEEILQAREMGIEAYVAHCRKKYPRKEPKES</sequence>
<evidence type="ECO:0000256" key="1">
    <source>
        <dbReference type="SAM" id="Coils"/>
    </source>
</evidence>
<keyword evidence="1" id="KW-0175">Coiled coil</keyword>
<keyword evidence="2" id="KW-0812">Transmembrane</keyword>
<feature type="coiled-coil region" evidence="1">
    <location>
        <begin position="384"/>
        <end position="484"/>
    </location>
</feature>
<protein>
    <recommendedName>
        <fullName evidence="5">Inclusion membrane protein</fullName>
    </recommendedName>
</protein>
<feature type="coiled-coil region" evidence="1">
    <location>
        <begin position="517"/>
        <end position="544"/>
    </location>
</feature>
<feature type="coiled-coil region" evidence="1">
    <location>
        <begin position="296"/>
        <end position="351"/>
    </location>
</feature>
<dbReference type="RefSeq" id="WP_058787497.1">
    <property type="nucleotide sequence ID" value="NZ_LFRH01000001.1"/>
</dbReference>
<keyword evidence="2" id="KW-1133">Transmembrane helix</keyword>